<evidence type="ECO:0000259" key="2">
    <source>
        <dbReference type="Pfam" id="PF21741"/>
    </source>
</evidence>
<dbReference type="KEGG" id="abaw:D5400_10225"/>
<dbReference type="EMBL" id="CP032509">
    <property type="protein sequence ID" value="AZN71598.1"/>
    <property type="molecule type" value="Genomic_DNA"/>
</dbReference>
<gene>
    <name evidence="3" type="ORF">D5400_10225</name>
</gene>
<feature type="domain" description="DUF6867" evidence="2">
    <location>
        <begin position="8"/>
        <end position="111"/>
    </location>
</feature>
<evidence type="ECO:0000313" key="3">
    <source>
        <dbReference type="EMBL" id="AZN71598.1"/>
    </source>
</evidence>
<evidence type="ECO:0000256" key="1">
    <source>
        <dbReference type="SAM" id="Phobius"/>
    </source>
</evidence>
<dbReference type="Proteomes" id="UP000268192">
    <property type="component" value="Chromosome"/>
</dbReference>
<dbReference type="AlphaFoldDB" id="A0A3S9B3S2"/>
<dbReference type="InterPro" id="IPR049201">
    <property type="entry name" value="DUF6867"/>
</dbReference>
<keyword evidence="1" id="KW-0812">Transmembrane</keyword>
<evidence type="ECO:0000313" key="4">
    <source>
        <dbReference type="Proteomes" id="UP000268192"/>
    </source>
</evidence>
<dbReference type="RefSeq" id="WP_126009909.1">
    <property type="nucleotide sequence ID" value="NZ_CP032509.1"/>
</dbReference>
<dbReference type="OrthoDB" id="9806174at2"/>
<feature type="transmembrane region" description="Helical" evidence="1">
    <location>
        <begin position="38"/>
        <end position="60"/>
    </location>
</feature>
<feature type="transmembrane region" description="Helical" evidence="1">
    <location>
        <begin position="6"/>
        <end position="26"/>
    </location>
</feature>
<keyword evidence="4" id="KW-1185">Reference proteome</keyword>
<dbReference type="Pfam" id="PF21741">
    <property type="entry name" value="DUF6867"/>
    <property type="match status" value="1"/>
</dbReference>
<protein>
    <recommendedName>
        <fullName evidence="2">DUF6867 domain-containing protein</fullName>
    </recommendedName>
</protein>
<organism evidence="3 4">
    <name type="scientific">Georhizobium profundi</name>
    <dbReference type="NCBI Taxonomy" id="2341112"/>
    <lineage>
        <taxon>Bacteria</taxon>
        <taxon>Pseudomonadati</taxon>
        <taxon>Pseudomonadota</taxon>
        <taxon>Alphaproteobacteria</taxon>
        <taxon>Hyphomicrobiales</taxon>
        <taxon>Rhizobiaceae</taxon>
        <taxon>Georhizobium</taxon>
    </lineage>
</organism>
<proteinExistence type="predicted"/>
<name>A0A3S9B3S2_9HYPH</name>
<keyword evidence="1" id="KW-0472">Membrane</keyword>
<reference evidence="3 4" key="1">
    <citation type="submission" date="2018-09" db="EMBL/GenBank/DDBJ databases">
        <title>Marinorhizobium profundi gen. nov., sp. nov., isolated from a deep-sea sediment sample from the New Britain Trench and proposal of Marinorhizobiaceae fam. nov. in the order Rhizobiales of the class Alphaproteobacteria.</title>
        <authorList>
            <person name="Cao J."/>
        </authorList>
    </citation>
    <scope>NUCLEOTIDE SEQUENCE [LARGE SCALE GENOMIC DNA]</scope>
    <source>
        <strain evidence="3 4">WS11</strain>
    </source>
</reference>
<keyword evidence="1" id="KW-1133">Transmembrane helix</keyword>
<feature type="transmembrane region" description="Helical" evidence="1">
    <location>
        <begin position="66"/>
        <end position="88"/>
    </location>
</feature>
<accession>A0A3S9B3S2</accession>
<sequence length="115" mass="13282">MDVLWDNSLVAFIVVTLFLGGGAAWMTGRAMAKTWQPIWLLVFYCFLVSLAVRFLNFALYDGELLTLYYFLIHFAIIVVIGLVGHRFFRARQMVRQYTWINEQAGPLAWKVKQGS</sequence>